<dbReference type="EMBL" id="QZWH01000012">
    <property type="protein sequence ID" value="RJT24087.1"/>
    <property type="molecule type" value="Genomic_DNA"/>
</dbReference>
<comment type="caution">
    <text evidence="1">The sequence shown here is derived from an EMBL/GenBank/DDBJ whole genome shotgun (WGS) entry which is preliminary data.</text>
</comment>
<evidence type="ECO:0000313" key="1">
    <source>
        <dbReference type="EMBL" id="RJT24087.1"/>
    </source>
</evidence>
<protein>
    <submittedName>
        <fullName evidence="1">Tautomerase family protein</fullName>
    </submittedName>
</protein>
<dbReference type="PANTHER" id="PTHR38460">
    <property type="entry name" value="TAUTOMERASE YOLI-RELATED"/>
    <property type="match status" value="1"/>
</dbReference>
<dbReference type="AlphaFoldDB" id="A0A3A5JT11"/>
<dbReference type="InterPro" id="IPR014347">
    <property type="entry name" value="Tautomerase/MIF_sf"/>
</dbReference>
<dbReference type="RefSeq" id="WP_120064112.1">
    <property type="nucleotide sequence ID" value="NZ_QZWH01000012.1"/>
</dbReference>
<organism evidence="1 2">
    <name type="scientific">Buttiauxella izardii</name>
    <dbReference type="NCBI Taxonomy" id="82991"/>
    <lineage>
        <taxon>Bacteria</taxon>
        <taxon>Pseudomonadati</taxon>
        <taxon>Pseudomonadota</taxon>
        <taxon>Gammaproteobacteria</taxon>
        <taxon>Enterobacterales</taxon>
        <taxon>Enterobacteriaceae</taxon>
        <taxon>Buttiauxella</taxon>
    </lineage>
</organism>
<dbReference type="SUPFAM" id="SSF55331">
    <property type="entry name" value="Tautomerase/MIF"/>
    <property type="match status" value="1"/>
</dbReference>
<name>A0A3A5JT11_9ENTR</name>
<dbReference type="PANTHER" id="PTHR38460:SF1">
    <property type="entry name" value="TAUTOMERASE YOLI-RELATED"/>
    <property type="match status" value="1"/>
</dbReference>
<keyword evidence="2" id="KW-1185">Reference proteome</keyword>
<proteinExistence type="predicted"/>
<dbReference type="Proteomes" id="UP000276295">
    <property type="component" value="Unassembled WGS sequence"/>
</dbReference>
<sequence length="127" mass="14691">MPFTRITLGEHYSDEQTAAISEILHQSLTDEFAVPLKDKFQVFERLPPVQRIFDANYQSGSRSKNFILFQIIAGKARTDEQKQNFYRVLSEGLHRDLSVDPDDVMVIIQFNHASDWSFSNGLMYCPM</sequence>
<dbReference type="InterPro" id="IPR037479">
    <property type="entry name" value="Tauto_MSAD"/>
</dbReference>
<dbReference type="Gene3D" id="3.30.429.10">
    <property type="entry name" value="Macrophage Migration Inhibitory Factor"/>
    <property type="match status" value="1"/>
</dbReference>
<gene>
    <name evidence="1" type="ORF">D6029_07210</name>
</gene>
<dbReference type="OrthoDB" id="9804765at2"/>
<reference evidence="1 2" key="1">
    <citation type="submission" date="2018-09" db="EMBL/GenBank/DDBJ databases">
        <title>Draft genome sequence of Buttiauxella izardii CCUG 35510T.</title>
        <authorList>
            <person name="Salva-Serra F."/>
            <person name="Marathe N."/>
            <person name="Moore E."/>
            <person name="Stadler-Svensson L."/>
            <person name="Engstrom-Jakobsson H."/>
        </authorList>
    </citation>
    <scope>NUCLEOTIDE SEQUENCE [LARGE SCALE GENOMIC DNA]</scope>
    <source>
        <strain evidence="1 2">CCUG 35510</strain>
    </source>
</reference>
<accession>A0A3A5JT11</accession>
<dbReference type="Pfam" id="PF14552">
    <property type="entry name" value="Tautomerase_2"/>
    <property type="match status" value="1"/>
</dbReference>
<evidence type="ECO:0000313" key="2">
    <source>
        <dbReference type="Proteomes" id="UP000276295"/>
    </source>
</evidence>